<evidence type="ECO:0000313" key="1">
    <source>
        <dbReference type="EMBL" id="KFG90842.1"/>
    </source>
</evidence>
<dbReference type="AlphaFoldDB" id="A0A086PBS4"/>
<dbReference type="Proteomes" id="UP000024284">
    <property type="component" value="Unassembled WGS sequence"/>
</dbReference>
<reference evidence="1" key="1">
    <citation type="submission" date="2014-08" db="EMBL/GenBank/DDBJ databases">
        <title>Draft genome sequences of Sphingobium herbicidovorans.</title>
        <authorList>
            <person name="Gan H.M."/>
            <person name="Gan H.Y."/>
            <person name="Savka M.A."/>
        </authorList>
    </citation>
    <scope>NUCLEOTIDE SEQUENCE [LARGE SCALE GENOMIC DNA]</scope>
    <source>
        <strain evidence="1">NBRC 16415</strain>
    </source>
</reference>
<name>A0A086PBS4_SPHHM</name>
<dbReference type="OrthoDB" id="8235808at2"/>
<keyword evidence="2" id="KW-1185">Reference proteome</keyword>
<proteinExistence type="predicted"/>
<dbReference type="PATRIC" id="fig|1219045.3.peg.1405"/>
<sequence>MSGAQVQLTRLRMLCPGAELWDGLGTPLVFLPGLRVESSGTVHTVDALLSPASREGYETRLYFSRQLPKALNWSSYALMARSWFAFSWQGIKASQPWLDILGSHLEAVK</sequence>
<evidence type="ECO:0000313" key="2">
    <source>
        <dbReference type="Proteomes" id="UP000024284"/>
    </source>
</evidence>
<dbReference type="STRING" id="76947.GCA_002080435_03974"/>
<gene>
    <name evidence="1" type="ORF">BV98_001373</name>
</gene>
<organism evidence="1 2">
    <name type="scientific">Sphingobium herbicidovorans (strain ATCC 700291 / DSM 11019 / CCUG 56400 / KCTC 2939 / LMG 18315 / NBRC 16415 / MH)</name>
    <name type="common">Sphingomonas herbicidovorans</name>
    <dbReference type="NCBI Taxonomy" id="1219045"/>
    <lineage>
        <taxon>Bacteria</taxon>
        <taxon>Pseudomonadati</taxon>
        <taxon>Pseudomonadota</taxon>
        <taxon>Alphaproteobacteria</taxon>
        <taxon>Sphingomonadales</taxon>
        <taxon>Sphingomonadaceae</taxon>
        <taxon>Sphingobium</taxon>
    </lineage>
</organism>
<dbReference type="RefSeq" id="WP_037463900.1">
    <property type="nucleotide sequence ID" value="NZ_BCZD01000045.1"/>
</dbReference>
<comment type="caution">
    <text evidence="1">The sequence shown here is derived from an EMBL/GenBank/DDBJ whole genome shotgun (WGS) entry which is preliminary data.</text>
</comment>
<dbReference type="eggNOG" id="ENOG50337Y6">
    <property type="taxonomic scope" value="Bacteria"/>
</dbReference>
<protein>
    <submittedName>
        <fullName evidence="1">Uncharacterized protein</fullName>
    </submittedName>
</protein>
<dbReference type="EMBL" id="JFZA02000010">
    <property type="protein sequence ID" value="KFG90842.1"/>
    <property type="molecule type" value="Genomic_DNA"/>
</dbReference>
<accession>A0A086PBS4</accession>